<dbReference type="AlphaFoldDB" id="A0A512DRD4"/>
<protein>
    <submittedName>
        <fullName evidence="6">3',5'-cyclic adenosine monophosphate phosphodiesterase CpdA</fullName>
    </submittedName>
</protein>
<dbReference type="Proteomes" id="UP000321523">
    <property type="component" value="Unassembled WGS sequence"/>
</dbReference>
<dbReference type="Gene3D" id="3.30.750.180">
    <property type="entry name" value="GpdQ, beta-strand dimerisation domain"/>
    <property type="match status" value="1"/>
</dbReference>
<evidence type="ECO:0000259" key="5">
    <source>
        <dbReference type="Pfam" id="PF00149"/>
    </source>
</evidence>
<dbReference type="RefSeq" id="WP_044433664.1">
    <property type="nucleotide sequence ID" value="NZ_BJYZ01000013.1"/>
</dbReference>
<sequence length="264" mass="28819">MLIAQISDLHVAAEGADVVGKVDSRATLAAAVARLNALRPAPDLVVITGDLVNGPKPGEYEALAPLLESLELPWCAIPGNHDDRAALRRLCAGQPWVPPEGPFFQYTIDHLPVRIIALDTLVAGEVPGLLCHRRLDWLAGRLAEAPGRPTVLLMHHPPYEIGIGFMDKLRCFGVERLGELVEHHPAIERILCGHVHRPTCVRWHGTLASTAPAVSFQFALELSPEAKGLWTQEPPGIALHFWREGAGIVSHIQPIGDYPWLSTR</sequence>
<dbReference type="InterPro" id="IPR042283">
    <property type="entry name" value="GpdQ_catalytic"/>
</dbReference>
<dbReference type="InterPro" id="IPR029052">
    <property type="entry name" value="Metallo-depent_PP-like"/>
</dbReference>
<evidence type="ECO:0000256" key="3">
    <source>
        <dbReference type="ARBA" id="ARBA00023004"/>
    </source>
</evidence>
<evidence type="ECO:0000256" key="2">
    <source>
        <dbReference type="ARBA" id="ARBA00022801"/>
    </source>
</evidence>
<dbReference type="PANTHER" id="PTHR42988:SF2">
    <property type="entry name" value="CYCLIC NUCLEOTIDE PHOSPHODIESTERASE CBUA0032-RELATED"/>
    <property type="match status" value="1"/>
</dbReference>
<dbReference type="InterPro" id="IPR004843">
    <property type="entry name" value="Calcineurin-like_PHP"/>
</dbReference>
<dbReference type="GO" id="GO:0046872">
    <property type="term" value="F:metal ion binding"/>
    <property type="evidence" value="ECO:0007669"/>
    <property type="project" value="UniProtKB-KW"/>
</dbReference>
<dbReference type="InterPro" id="IPR050884">
    <property type="entry name" value="CNP_phosphodiesterase-III"/>
</dbReference>
<comment type="caution">
    <text evidence="6">The sequence shown here is derived from an EMBL/GenBank/DDBJ whole genome shotgun (WGS) entry which is preliminary data.</text>
</comment>
<feature type="domain" description="Calcineurin-like phosphoesterase" evidence="5">
    <location>
        <begin position="1"/>
        <end position="198"/>
    </location>
</feature>
<dbReference type="OrthoDB" id="651281at2"/>
<dbReference type="CDD" id="cd07402">
    <property type="entry name" value="MPP_GpdQ"/>
    <property type="match status" value="1"/>
</dbReference>
<keyword evidence="7" id="KW-1185">Reference proteome</keyword>
<proteinExistence type="inferred from homology"/>
<gene>
    <name evidence="6" type="primary">cpdA</name>
    <name evidence="6" type="ORF">SAE02_31330</name>
</gene>
<keyword evidence="2" id="KW-0378">Hydrolase</keyword>
<dbReference type="PANTHER" id="PTHR42988">
    <property type="entry name" value="PHOSPHOHYDROLASE"/>
    <property type="match status" value="1"/>
</dbReference>
<dbReference type="Pfam" id="PF00149">
    <property type="entry name" value="Metallophos"/>
    <property type="match status" value="1"/>
</dbReference>
<dbReference type="Gene3D" id="3.60.21.40">
    <property type="entry name" value="GpdQ, catalytic alpha/beta sandwich domain"/>
    <property type="match status" value="1"/>
</dbReference>
<dbReference type="SUPFAM" id="SSF56300">
    <property type="entry name" value="Metallo-dependent phosphatases"/>
    <property type="match status" value="1"/>
</dbReference>
<evidence type="ECO:0000256" key="4">
    <source>
        <dbReference type="ARBA" id="ARBA00025742"/>
    </source>
</evidence>
<dbReference type="InterPro" id="IPR026575">
    <property type="entry name" value="GpdQ/CpdA-like"/>
</dbReference>
<accession>A0A512DRD4</accession>
<organism evidence="6 7">
    <name type="scientific">Skermanella aerolata</name>
    <dbReference type="NCBI Taxonomy" id="393310"/>
    <lineage>
        <taxon>Bacteria</taxon>
        <taxon>Pseudomonadati</taxon>
        <taxon>Pseudomonadota</taxon>
        <taxon>Alphaproteobacteria</taxon>
        <taxon>Rhodospirillales</taxon>
        <taxon>Azospirillaceae</taxon>
        <taxon>Skermanella</taxon>
    </lineage>
</organism>
<comment type="similarity">
    <text evidence="4">Belongs to the cyclic nucleotide phosphodiesterase class-III family.</text>
</comment>
<reference evidence="6 7" key="1">
    <citation type="submission" date="2019-07" db="EMBL/GenBank/DDBJ databases">
        <title>Whole genome shotgun sequence of Skermanella aerolata NBRC 106429.</title>
        <authorList>
            <person name="Hosoyama A."/>
            <person name="Uohara A."/>
            <person name="Ohji S."/>
            <person name="Ichikawa N."/>
        </authorList>
    </citation>
    <scope>NUCLEOTIDE SEQUENCE [LARGE SCALE GENOMIC DNA]</scope>
    <source>
        <strain evidence="6 7">NBRC 106429</strain>
    </source>
</reference>
<evidence type="ECO:0000256" key="1">
    <source>
        <dbReference type="ARBA" id="ARBA00022723"/>
    </source>
</evidence>
<keyword evidence="3" id="KW-0408">Iron</keyword>
<keyword evidence="1" id="KW-0479">Metal-binding</keyword>
<dbReference type="InterPro" id="IPR042281">
    <property type="entry name" value="GpdQ_beta-strand"/>
</dbReference>
<evidence type="ECO:0000313" key="6">
    <source>
        <dbReference type="EMBL" id="GEO38985.1"/>
    </source>
</evidence>
<name>A0A512DRD4_9PROT</name>
<dbReference type="GO" id="GO:0004112">
    <property type="term" value="F:cyclic-nucleotide phosphodiesterase activity"/>
    <property type="evidence" value="ECO:0007669"/>
    <property type="project" value="InterPro"/>
</dbReference>
<dbReference type="EMBL" id="BJYZ01000013">
    <property type="protein sequence ID" value="GEO38985.1"/>
    <property type="molecule type" value="Genomic_DNA"/>
</dbReference>
<evidence type="ECO:0000313" key="7">
    <source>
        <dbReference type="Proteomes" id="UP000321523"/>
    </source>
</evidence>